<dbReference type="InterPro" id="IPR028098">
    <property type="entry name" value="Glyco_trans_4-like_N"/>
</dbReference>
<evidence type="ECO:0000313" key="5">
    <source>
        <dbReference type="EMBL" id="MCQ4120959.1"/>
    </source>
</evidence>
<proteinExistence type="predicted"/>
<dbReference type="RefSeq" id="WP_255971018.1">
    <property type="nucleotide sequence ID" value="NZ_JANFQF010000014.1"/>
</dbReference>
<dbReference type="EMBL" id="JANFQF010000014">
    <property type="protein sequence ID" value="MCQ4120959.1"/>
    <property type="molecule type" value="Genomic_DNA"/>
</dbReference>
<evidence type="ECO:0000256" key="1">
    <source>
        <dbReference type="ARBA" id="ARBA00022676"/>
    </source>
</evidence>
<dbReference type="Pfam" id="PF00534">
    <property type="entry name" value="Glycos_transf_1"/>
    <property type="match status" value="1"/>
</dbReference>
<dbReference type="Gene3D" id="3.40.50.2000">
    <property type="entry name" value="Glycogen Phosphorylase B"/>
    <property type="match status" value="2"/>
</dbReference>
<organism evidence="5 6">
    <name type="scientific">Rhodococcus tibetensis</name>
    <dbReference type="NCBI Taxonomy" id="2965064"/>
    <lineage>
        <taxon>Bacteria</taxon>
        <taxon>Bacillati</taxon>
        <taxon>Actinomycetota</taxon>
        <taxon>Actinomycetes</taxon>
        <taxon>Mycobacteriales</taxon>
        <taxon>Nocardiaceae</taxon>
        <taxon>Rhodococcus</taxon>
    </lineage>
</organism>
<protein>
    <submittedName>
        <fullName evidence="5">Glycosyltransferase family 4 protein</fullName>
    </submittedName>
</protein>
<gene>
    <name evidence="5" type="ORF">NOF53_17615</name>
</gene>
<dbReference type="InterPro" id="IPR001296">
    <property type="entry name" value="Glyco_trans_1"/>
</dbReference>
<keyword evidence="6" id="KW-1185">Reference proteome</keyword>
<evidence type="ECO:0000259" key="3">
    <source>
        <dbReference type="Pfam" id="PF00534"/>
    </source>
</evidence>
<accession>A0ABT1QF93</accession>
<keyword evidence="1" id="KW-0328">Glycosyltransferase</keyword>
<keyword evidence="2" id="KW-0808">Transferase</keyword>
<reference evidence="5 6" key="1">
    <citation type="submission" date="2022-07" db="EMBL/GenBank/DDBJ databases">
        <title>Degradation activity of malathion, p-nitrophenol and potential low-temperature adaptation strategy of Rhodococcus sp. FXJ9.536.</title>
        <authorList>
            <person name="Huang J."/>
            <person name="Huang Y."/>
        </authorList>
    </citation>
    <scope>NUCLEOTIDE SEQUENCE [LARGE SCALE GENOMIC DNA]</scope>
    <source>
        <strain evidence="5 6">FXJ9.536</strain>
    </source>
</reference>
<name>A0ABT1QF93_9NOCA</name>
<feature type="domain" description="Glycosyl transferase family 1" evidence="3">
    <location>
        <begin position="198"/>
        <end position="352"/>
    </location>
</feature>
<dbReference type="Proteomes" id="UP001524501">
    <property type="component" value="Unassembled WGS sequence"/>
</dbReference>
<evidence type="ECO:0000259" key="4">
    <source>
        <dbReference type="Pfam" id="PF13579"/>
    </source>
</evidence>
<sequence length="382" mass="41177">MSGEMIVVAHPSPDLYGSDLQLLESVAAMVDAGHTVLVVIPESGPLVPRLEHEGAQVRIVPMPVLRKSALSPLGLVRLAFESVVGLISQIRLLREVRPAAVYVNTVTIPGWIIAAKAARVPVLCHVHEAEDAAQRVIRTGLAAPLVFADRVVVNSNASRIALTDVIPQLNRKIERIYNGVPMPPGPTVPSDPSGSGTKLVLVGRLSPRKGIDTAIDAVRILRLDGFPVELDICGTTFPGYEWFEADLRKKASERCLVDAISFSGYVSPIWPALERGDISLVPSRAEPFGNTAVEAQLAGRPVIVSRIQGLIEIVEDRVTGLHFEAGNAHDLADKIRQLITEPSLAAQLSTHAQGAAQLNFGVERYRKEIVRTVDELMGDTNA</sequence>
<dbReference type="CDD" id="cd03801">
    <property type="entry name" value="GT4_PimA-like"/>
    <property type="match status" value="1"/>
</dbReference>
<evidence type="ECO:0000256" key="2">
    <source>
        <dbReference type="ARBA" id="ARBA00022679"/>
    </source>
</evidence>
<feature type="domain" description="Glycosyltransferase subfamily 4-like N-terminal" evidence="4">
    <location>
        <begin position="22"/>
        <end position="164"/>
    </location>
</feature>
<dbReference type="Pfam" id="PF13579">
    <property type="entry name" value="Glyco_trans_4_4"/>
    <property type="match status" value="1"/>
</dbReference>
<comment type="caution">
    <text evidence="5">The sequence shown here is derived from an EMBL/GenBank/DDBJ whole genome shotgun (WGS) entry which is preliminary data.</text>
</comment>
<dbReference type="SUPFAM" id="SSF53756">
    <property type="entry name" value="UDP-Glycosyltransferase/glycogen phosphorylase"/>
    <property type="match status" value="1"/>
</dbReference>
<dbReference type="PANTHER" id="PTHR12526">
    <property type="entry name" value="GLYCOSYLTRANSFERASE"/>
    <property type="match status" value="1"/>
</dbReference>
<evidence type="ECO:0000313" key="6">
    <source>
        <dbReference type="Proteomes" id="UP001524501"/>
    </source>
</evidence>